<dbReference type="InterPro" id="IPR013149">
    <property type="entry name" value="ADH-like_C"/>
</dbReference>
<dbReference type="EMBL" id="JADWOX010000002">
    <property type="protein sequence ID" value="MBI1682881.1"/>
    <property type="molecule type" value="Genomic_DNA"/>
</dbReference>
<accession>A0ABS0SU34</accession>
<dbReference type="InterPro" id="IPR041694">
    <property type="entry name" value="ADH_N_2"/>
</dbReference>
<dbReference type="InterPro" id="IPR020843">
    <property type="entry name" value="ER"/>
</dbReference>
<feature type="domain" description="Enoyl reductase (ER)" evidence="2">
    <location>
        <begin position="19"/>
        <end position="331"/>
    </location>
</feature>
<keyword evidence="4" id="KW-1185">Reference proteome</keyword>
<protein>
    <submittedName>
        <fullName evidence="3">NADP-dependent oxidoreductase</fullName>
    </submittedName>
</protein>
<comment type="caution">
    <text evidence="3">The sequence shown here is derived from an EMBL/GenBank/DDBJ whole genome shotgun (WGS) entry which is preliminary data.</text>
</comment>
<gene>
    <name evidence="3" type="ORF">I4Q42_04275</name>
</gene>
<dbReference type="SMART" id="SM00829">
    <property type="entry name" value="PKS_ER"/>
    <property type="match status" value="1"/>
</dbReference>
<dbReference type="Pfam" id="PF16884">
    <property type="entry name" value="ADH_N_2"/>
    <property type="match status" value="1"/>
</dbReference>
<reference evidence="3 4" key="1">
    <citation type="submission" date="2020-11" db="EMBL/GenBank/DDBJ databases">
        <title>genome sequence of strain KACC 18849.</title>
        <authorList>
            <person name="Gao J."/>
            <person name="Zhang X."/>
        </authorList>
    </citation>
    <scope>NUCLEOTIDE SEQUENCE [LARGE SCALE GENOMIC DNA]</scope>
    <source>
        <strain evidence="3 4">KACC 18849</strain>
    </source>
</reference>
<name>A0ABS0SU34_9CAUL</name>
<dbReference type="PANTHER" id="PTHR43205">
    <property type="entry name" value="PROSTAGLANDIN REDUCTASE"/>
    <property type="match status" value="1"/>
</dbReference>
<sequence length="333" mass="35782">MTSSPSTAREVHIVRRPAGPLSTADFAIAEAALPDLAPGEFLIANRLLSIDPVRRMFFANGTAPLNAGLHSFSIGEVVESRHSDYAPGELVGHYKGLRDFAVGRGEETRKIVAGEYPLEWHMGPLGVGGFFAYVGLIEIARARPGESVLVSSAAGSVGSLAVQLARLIGCRTVATVGSADKQAWLADVAGVETVIDYKQADWRERLAAALPDGLDVYFDNVGGAQLDAALSLINPQGRVAVCGMVSAYDSATPFSERAGAWTWRMMTSQVGLRSYHVRDYQRLWPAFQRSVGGWLRRGAIRTETQVRDGLDATPQAFVDLIAGRSLGKTVVRL</sequence>
<dbReference type="Gene3D" id="3.40.50.720">
    <property type="entry name" value="NAD(P)-binding Rossmann-like Domain"/>
    <property type="match status" value="1"/>
</dbReference>
<evidence type="ECO:0000259" key="2">
    <source>
        <dbReference type="SMART" id="SM00829"/>
    </source>
</evidence>
<evidence type="ECO:0000313" key="3">
    <source>
        <dbReference type="EMBL" id="MBI1682881.1"/>
    </source>
</evidence>
<dbReference type="Pfam" id="PF00107">
    <property type="entry name" value="ADH_zinc_N"/>
    <property type="match status" value="1"/>
</dbReference>
<proteinExistence type="predicted"/>
<dbReference type="InterPro" id="IPR036291">
    <property type="entry name" value="NAD(P)-bd_dom_sf"/>
</dbReference>
<dbReference type="CDD" id="cd05288">
    <property type="entry name" value="PGDH"/>
    <property type="match status" value="1"/>
</dbReference>
<dbReference type="PANTHER" id="PTHR43205:SF7">
    <property type="entry name" value="PROSTAGLANDIN REDUCTASE 1"/>
    <property type="match status" value="1"/>
</dbReference>
<organism evidence="3 4">
    <name type="scientific">Caulobacter hibisci</name>
    <dbReference type="NCBI Taxonomy" id="2035993"/>
    <lineage>
        <taxon>Bacteria</taxon>
        <taxon>Pseudomonadati</taxon>
        <taxon>Pseudomonadota</taxon>
        <taxon>Alphaproteobacteria</taxon>
        <taxon>Caulobacterales</taxon>
        <taxon>Caulobacteraceae</taxon>
        <taxon>Caulobacter</taxon>
    </lineage>
</organism>
<dbReference type="InterPro" id="IPR011032">
    <property type="entry name" value="GroES-like_sf"/>
</dbReference>
<dbReference type="Gene3D" id="3.90.180.10">
    <property type="entry name" value="Medium-chain alcohol dehydrogenases, catalytic domain"/>
    <property type="match status" value="1"/>
</dbReference>
<dbReference type="Proteomes" id="UP000639859">
    <property type="component" value="Unassembled WGS sequence"/>
</dbReference>
<keyword evidence="1" id="KW-0560">Oxidoreductase</keyword>
<dbReference type="SUPFAM" id="SSF51735">
    <property type="entry name" value="NAD(P)-binding Rossmann-fold domains"/>
    <property type="match status" value="1"/>
</dbReference>
<dbReference type="InterPro" id="IPR045010">
    <property type="entry name" value="MDR_fam"/>
</dbReference>
<dbReference type="RefSeq" id="WP_198574825.1">
    <property type="nucleotide sequence ID" value="NZ_JADWOX010000002.1"/>
</dbReference>
<dbReference type="SUPFAM" id="SSF50129">
    <property type="entry name" value="GroES-like"/>
    <property type="match status" value="1"/>
</dbReference>
<evidence type="ECO:0000313" key="4">
    <source>
        <dbReference type="Proteomes" id="UP000639859"/>
    </source>
</evidence>
<evidence type="ECO:0000256" key="1">
    <source>
        <dbReference type="ARBA" id="ARBA00023002"/>
    </source>
</evidence>